<dbReference type="Gene3D" id="1.10.287.210">
    <property type="match status" value="1"/>
</dbReference>
<evidence type="ECO:0000256" key="7">
    <source>
        <dbReference type="ARBA" id="ARBA00022870"/>
    </source>
</evidence>
<keyword evidence="6 14" id="KW-0812">Transmembrane</keyword>
<organism evidence="15 16">
    <name type="scientific">Hucho hucho</name>
    <name type="common">huchen</name>
    <dbReference type="NCBI Taxonomy" id="62062"/>
    <lineage>
        <taxon>Eukaryota</taxon>
        <taxon>Metazoa</taxon>
        <taxon>Chordata</taxon>
        <taxon>Craniata</taxon>
        <taxon>Vertebrata</taxon>
        <taxon>Euteleostomi</taxon>
        <taxon>Actinopterygii</taxon>
        <taxon>Neopterygii</taxon>
        <taxon>Teleostei</taxon>
        <taxon>Protacanthopterygii</taxon>
        <taxon>Salmoniformes</taxon>
        <taxon>Salmonidae</taxon>
        <taxon>Salmoninae</taxon>
        <taxon>Hucho</taxon>
    </lineage>
</organism>
<evidence type="ECO:0000256" key="13">
    <source>
        <dbReference type="ARBA" id="ARBA00023288"/>
    </source>
</evidence>
<evidence type="ECO:0000256" key="12">
    <source>
        <dbReference type="ARBA" id="ARBA00023180"/>
    </source>
</evidence>
<dbReference type="AlphaFoldDB" id="A0A4W5JQ72"/>
<sequence length="390" mass="43707">MACMVKLFMKAGKPDNDSCTDLHYLYPHVPLRSRLPPFIVAGGDYYCLARYNTYGKNVGEVSTCNRTENVTTDETMRDLTGWLSSEDFSKIKRPRADIWWLCGGMKLWPNLPTNWTGLCALVHLGMPSTLIQHHDLGSVIRTKRSSPSGSFDHGVYSDGIGDPRGVPDEFKARNQILAGLESSIFWWSTLNKNVDWINYIYYNQQRFINYTRDAIKGLAEQTEATSLMAWQNRIALDMLLAEKGGVCVIFGTMCCTFIPNNTAPDGSVTKALAGLTTLAHELAENSGVDTSLTSWFDNMFGQWKNVMITVLWATFTCMTVLVLCGCCLIPCVRDLISRTLEKSKTQQMVRYGPIPSSKQGNDEYMPPDLVDGSGSFTYEEPMFDETIFNA</sequence>
<comment type="subcellular location">
    <subcellularLocation>
        <location evidence="1">Host cell membrane</location>
        <topology evidence="1">Single-pass type I membrane protein</topology>
    </subcellularLocation>
    <subcellularLocation>
        <location evidence="2">Host endomembrane system</location>
        <topology evidence="2">Peripheral membrane protein</topology>
    </subcellularLocation>
    <subcellularLocation>
        <location evidence="3">Virion membrane</location>
        <topology evidence="3">Single-pass type I membrane protein</topology>
    </subcellularLocation>
</comment>
<reference evidence="15" key="2">
    <citation type="submission" date="2025-08" db="UniProtKB">
        <authorList>
            <consortium name="Ensembl"/>
        </authorList>
    </citation>
    <scope>IDENTIFICATION</scope>
</reference>
<evidence type="ECO:0000256" key="3">
    <source>
        <dbReference type="ARBA" id="ARBA00004563"/>
    </source>
</evidence>
<keyword evidence="11" id="KW-1015">Disulfide bond</keyword>
<evidence type="ECO:0000256" key="5">
    <source>
        <dbReference type="ARBA" id="ARBA00022581"/>
    </source>
</evidence>
<keyword evidence="8 14" id="KW-1133">Transmembrane helix</keyword>
<dbReference type="PANTHER" id="PTHR10424:SF81">
    <property type="entry name" value="ERVV2 PROTEIN"/>
    <property type="match status" value="1"/>
</dbReference>
<evidence type="ECO:0000313" key="16">
    <source>
        <dbReference type="Proteomes" id="UP000314982"/>
    </source>
</evidence>
<evidence type="ECO:0000313" key="15">
    <source>
        <dbReference type="Ensembl" id="ENSHHUP00000000325.1"/>
    </source>
</evidence>
<name>A0A4W5JQ72_9TELE</name>
<keyword evidence="16" id="KW-1185">Reference proteome</keyword>
<evidence type="ECO:0000256" key="14">
    <source>
        <dbReference type="SAM" id="Phobius"/>
    </source>
</evidence>
<evidence type="ECO:0000256" key="4">
    <source>
        <dbReference type="ARBA" id="ARBA00022511"/>
    </source>
</evidence>
<keyword evidence="5" id="KW-0945">Host-virus interaction</keyword>
<reference evidence="15" key="3">
    <citation type="submission" date="2025-09" db="UniProtKB">
        <authorList>
            <consortium name="Ensembl"/>
        </authorList>
    </citation>
    <scope>IDENTIFICATION</scope>
</reference>
<feature type="transmembrane region" description="Helical" evidence="14">
    <location>
        <begin position="310"/>
        <end position="332"/>
    </location>
</feature>
<keyword evidence="7" id="KW-1043">Host membrane</keyword>
<dbReference type="Proteomes" id="UP000314982">
    <property type="component" value="Unassembled WGS sequence"/>
</dbReference>
<keyword evidence="12" id="KW-0325">Glycoprotein</keyword>
<evidence type="ECO:0000256" key="1">
    <source>
        <dbReference type="ARBA" id="ARBA00004402"/>
    </source>
</evidence>
<accession>A0A4W5JQ72</accession>
<keyword evidence="13" id="KW-0449">Lipoprotein</keyword>
<dbReference type="CDD" id="cd09951">
    <property type="entry name" value="HERV-Rb-like_HR1-HR2"/>
    <property type="match status" value="1"/>
</dbReference>
<keyword evidence="9 14" id="KW-0472">Membrane</keyword>
<evidence type="ECO:0000256" key="6">
    <source>
        <dbReference type="ARBA" id="ARBA00022692"/>
    </source>
</evidence>
<dbReference type="STRING" id="62062.ENSHHUP00000000325"/>
<keyword evidence="4" id="KW-1032">Host cell membrane</keyword>
<reference evidence="16" key="1">
    <citation type="submission" date="2018-06" db="EMBL/GenBank/DDBJ databases">
        <title>Genome assembly of Danube salmon.</title>
        <authorList>
            <person name="Macqueen D.J."/>
            <person name="Gundappa M.K."/>
        </authorList>
    </citation>
    <scope>NUCLEOTIDE SEQUENCE [LARGE SCALE GENOMIC DNA]</scope>
</reference>
<evidence type="ECO:0000256" key="9">
    <source>
        <dbReference type="ARBA" id="ARBA00023136"/>
    </source>
</evidence>
<evidence type="ECO:0000256" key="11">
    <source>
        <dbReference type="ARBA" id="ARBA00023157"/>
    </source>
</evidence>
<evidence type="ECO:0000256" key="2">
    <source>
        <dbReference type="ARBA" id="ARBA00004531"/>
    </source>
</evidence>
<keyword evidence="10" id="KW-0564">Palmitate</keyword>
<evidence type="ECO:0000256" key="10">
    <source>
        <dbReference type="ARBA" id="ARBA00023139"/>
    </source>
</evidence>
<dbReference type="Ensembl" id="ENSHHUT00000000335.1">
    <property type="protein sequence ID" value="ENSHHUP00000000325.1"/>
    <property type="gene ID" value="ENSHHUG00000000247.1"/>
</dbReference>
<proteinExistence type="predicted"/>
<protein>
    <submittedName>
        <fullName evidence="15">Uncharacterized protein</fullName>
    </submittedName>
</protein>
<dbReference type="PANTHER" id="PTHR10424">
    <property type="entry name" value="VIRAL ENVELOPE PROTEIN"/>
    <property type="match status" value="1"/>
</dbReference>
<dbReference type="SUPFAM" id="SSF58069">
    <property type="entry name" value="Virus ectodomain"/>
    <property type="match status" value="1"/>
</dbReference>
<evidence type="ECO:0000256" key="8">
    <source>
        <dbReference type="ARBA" id="ARBA00022989"/>
    </source>
</evidence>
<dbReference type="GeneTree" id="ENSGT00530000064449"/>
<dbReference type="Pfam" id="PF00429">
    <property type="entry name" value="TLV_coat"/>
    <property type="match status" value="1"/>
</dbReference>
<dbReference type="InterPro" id="IPR018154">
    <property type="entry name" value="TLV/ENV_coat_polyprotein"/>
</dbReference>